<dbReference type="CDD" id="cd03024">
    <property type="entry name" value="DsbA_FrnE"/>
    <property type="match status" value="1"/>
</dbReference>
<evidence type="ECO:0000313" key="2">
    <source>
        <dbReference type="EMBL" id="TKZ21233.1"/>
    </source>
</evidence>
<evidence type="ECO:0000313" key="3">
    <source>
        <dbReference type="Proteomes" id="UP000306575"/>
    </source>
</evidence>
<name>A0A4U7N6K1_9RHOB</name>
<proteinExistence type="predicted"/>
<dbReference type="OrthoDB" id="9799122at2"/>
<dbReference type="EMBL" id="SULI01000006">
    <property type="protein sequence ID" value="TKZ21233.1"/>
    <property type="molecule type" value="Genomic_DNA"/>
</dbReference>
<dbReference type="AlphaFoldDB" id="A0A4U7N6K1"/>
<dbReference type="Gene3D" id="3.40.30.10">
    <property type="entry name" value="Glutaredoxin"/>
    <property type="match status" value="1"/>
</dbReference>
<dbReference type="PANTHER" id="PTHR13887">
    <property type="entry name" value="GLUTATHIONE S-TRANSFERASE KAPPA"/>
    <property type="match status" value="1"/>
</dbReference>
<dbReference type="Proteomes" id="UP000306575">
    <property type="component" value="Unassembled WGS sequence"/>
</dbReference>
<dbReference type="SUPFAM" id="SSF52833">
    <property type="entry name" value="Thioredoxin-like"/>
    <property type="match status" value="1"/>
</dbReference>
<reference evidence="2 3" key="1">
    <citation type="submission" date="2019-04" db="EMBL/GenBank/DDBJ databases">
        <title>Genome sequence of Pelagicola litoralis CL-ES2.</title>
        <authorList>
            <person name="Cao J."/>
        </authorList>
    </citation>
    <scope>NUCLEOTIDE SEQUENCE [LARGE SCALE GENOMIC DNA]</scope>
    <source>
        <strain evidence="2 3">CL-ES2</strain>
    </source>
</reference>
<dbReference type="Pfam" id="PF01323">
    <property type="entry name" value="DSBA"/>
    <property type="match status" value="1"/>
</dbReference>
<dbReference type="RefSeq" id="WP_138015754.1">
    <property type="nucleotide sequence ID" value="NZ_SULI01000006.1"/>
</dbReference>
<dbReference type="GO" id="GO:0016491">
    <property type="term" value="F:oxidoreductase activity"/>
    <property type="evidence" value="ECO:0007669"/>
    <property type="project" value="InterPro"/>
</dbReference>
<evidence type="ECO:0000259" key="1">
    <source>
        <dbReference type="Pfam" id="PF01323"/>
    </source>
</evidence>
<sequence>MIKLDILSDPICPWCLIGKTQLETALAAEPDHPFTVEWHPFQLNPDMPKDGMDRRLYLETKFGGKDQAIKVYAQIAQHAEKIGLEIDFGAIKRTPNTVDAHRLIHWAGIEGKQNDVVDALFAAYFKEGRDIGNIEVLADIADSAGLDAAVVIKLLQSDADIDNIQKRDTHSREMGVTSVPTFIVDGKHAVPGAQAPELWQKVIAELRERENAT</sequence>
<keyword evidence="3" id="KW-1185">Reference proteome</keyword>
<organism evidence="2 3">
    <name type="scientific">Shimia litoralis</name>
    <dbReference type="NCBI Taxonomy" id="420403"/>
    <lineage>
        <taxon>Bacteria</taxon>
        <taxon>Pseudomonadati</taxon>
        <taxon>Pseudomonadota</taxon>
        <taxon>Alphaproteobacteria</taxon>
        <taxon>Rhodobacterales</taxon>
        <taxon>Roseobacteraceae</taxon>
    </lineage>
</organism>
<dbReference type="InterPro" id="IPR001853">
    <property type="entry name" value="DSBA-like_thioredoxin_dom"/>
</dbReference>
<feature type="domain" description="DSBA-like thioredoxin" evidence="1">
    <location>
        <begin position="4"/>
        <end position="203"/>
    </location>
</feature>
<comment type="caution">
    <text evidence="2">The sequence shown here is derived from an EMBL/GenBank/DDBJ whole genome shotgun (WGS) entry which is preliminary data.</text>
</comment>
<accession>A0A4U7N6K1</accession>
<dbReference type="InterPro" id="IPR036249">
    <property type="entry name" value="Thioredoxin-like_sf"/>
</dbReference>
<gene>
    <name evidence="2" type="ORF">FAP39_07385</name>
</gene>
<dbReference type="PANTHER" id="PTHR13887:SF41">
    <property type="entry name" value="THIOREDOXIN SUPERFAMILY PROTEIN"/>
    <property type="match status" value="1"/>
</dbReference>
<protein>
    <submittedName>
        <fullName evidence="2">DsbA family oxidoreductase</fullName>
    </submittedName>
</protein>